<evidence type="ECO:0000256" key="9">
    <source>
        <dbReference type="ARBA" id="ARBA00023002"/>
    </source>
</evidence>
<reference evidence="15 16" key="1">
    <citation type="journal article" date="2018" name="Sci. Rep.">
        <title>Genome sequence of the cauliflower mushroom Sparassis crispa (Hanabiratake) and its association with beneficial usage.</title>
        <authorList>
            <person name="Kiyama R."/>
            <person name="Furutani Y."/>
            <person name="Kawaguchi K."/>
            <person name="Nakanishi T."/>
        </authorList>
    </citation>
    <scope>NUCLEOTIDE SEQUENCE [LARGE SCALE GENOMIC DNA]</scope>
</reference>
<keyword evidence="10 13" id="KW-0408">Iron</keyword>
<dbReference type="InterPro" id="IPR050364">
    <property type="entry name" value="Cytochrome_P450_fung"/>
</dbReference>
<protein>
    <recommendedName>
        <fullName evidence="17">O-methylsterigmatocystin oxidoreductase</fullName>
    </recommendedName>
</protein>
<dbReference type="InterPro" id="IPR036396">
    <property type="entry name" value="Cyt_P450_sf"/>
</dbReference>
<proteinExistence type="inferred from homology"/>
<keyword evidence="9 14" id="KW-0560">Oxidoreductase</keyword>
<evidence type="ECO:0000256" key="2">
    <source>
        <dbReference type="ARBA" id="ARBA00004370"/>
    </source>
</evidence>
<keyword evidence="7 13" id="KW-0479">Metal-binding</keyword>
<sequence length="240" mass="27048">MLLFPNVQRKAQEEIDRVVGSGRLPDFDDRDALPFVECVLQETIRYAILNLLEFNNNLLKDFRWHPVAPFGRDSPIYRRPDVADLAFLAIAHGSLNDDIYNEMLIPKGSVIIPNVMAMSRDETMYKDADKFLPERFLPAPAGRDEPHLSVIFGFGRRICPGLYFADNSAWIVISSVLAAFDICKPIRADGTAVEPQVEYTTEGLARLTVLCSLLCSRPRPFECVLRPRSEAAKALIEQHA</sequence>
<comment type="similarity">
    <text evidence="4 14">Belongs to the cytochrome P450 family.</text>
</comment>
<keyword evidence="5 13" id="KW-0349">Heme</keyword>
<dbReference type="GO" id="GO:0005506">
    <property type="term" value="F:iron ion binding"/>
    <property type="evidence" value="ECO:0007669"/>
    <property type="project" value="InterPro"/>
</dbReference>
<evidence type="ECO:0000256" key="10">
    <source>
        <dbReference type="ARBA" id="ARBA00023004"/>
    </source>
</evidence>
<comment type="caution">
    <text evidence="15">The sequence shown here is derived from an EMBL/GenBank/DDBJ whole genome shotgun (WGS) entry which is preliminary data.</text>
</comment>
<dbReference type="InterPro" id="IPR001128">
    <property type="entry name" value="Cyt_P450"/>
</dbReference>
<keyword evidence="12" id="KW-0472">Membrane</keyword>
<dbReference type="InterPro" id="IPR002401">
    <property type="entry name" value="Cyt_P450_E_grp-I"/>
</dbReference>
<dbReference type="GO" id="GO:0016705">
    <property type="term" value="F:oxidoreductase activity, acting on paired donors, with incorporation or reduction of molecular oxygen"/>
    <property type="evidence" value="ECO:0007669"/>
    <property type="project" value="InterPro"/>
</dbReference>
<comment type="cofactor">
    <cofactor evidence="1 13">
        <name>heme</name>
        <dbReference type="ChEBI" id="CHEBI:30413"/>
    </cofactor>
</comment>
<keyword evidence="8" id="KW-1133">Transmembrane helix</keyword>
<comment type="subcellular location">
    <subcellularLocation>
        <location evidence="2">Membrane</location>
    </subcellularLocation>
</comment>
<name>A0A401H4W0_9APHY</name>
<evidence type="ECO:0000256" key="7">
    <source>
        <dbReference type="ARBA" id="ARBA00022723"/>
    </source>
</evidence>
<dbReference type="SUPFAM" id="SSF48264">
    <property type="entry name" value="Cytochrome P450"/>
    <property type="match status" value="1"/>
</dbReference>
<gene>
    <name evidence="15" type="ORF">SCP_1601480</name>
</gene>
<comment type="pathway">
    <text evidence="3">Secondary metabolite biosynthesis.</text>
</comment>
<evidence type="ECO:0000256" key="6">
    <source>
        <dbReference type="ARBA" id="ARBA00022692"/>
    </source>
</evidence>
<feature type="binding site" description="axial binding residue" evidence="13">
    <location>
        <position position="159"/>
    </location>
    <ligand>
        <name>heme</name>
        <dbReference type="ChEBI" id="CHEBI:30413"/>
    </ligand>
    <ligandPart>
        <name>Fe</name>
        <dbReference type="ChEBI" id="CHEBI:18248"/>
    </ligandPart>
</feature>
<evidence type="ECO:0000256" key="14">
    <source>
        <dbReference type="RuleBase" id="RU000461"/>
    </source>
</evidence>
<evidence type="ECO:0000313" key="16">
    <source>
        <dbReference type="Proteomes" id="UP000287166"/>
    </source>
</evidence>
<dbReference type="AlphaFoldDB" id="A0A401H4W0"/>
<dbReference type="PANTHER" id="PTHR46300">
    <property type="entry name" value="P450, PUTATIVE (EUROFUNG)-RELATED-RELATED"/>
    <property type="match status" value="1"/>
</dbReference>
<dbReference type="GO" id="GO:0004497">
    <property type="term" value="F:monooxygenase activity"/>
    <property type="evidence" value="ECO:0007669"/>
    <property type="project" value="UniProtKB-KW"/>
</dbReference>
<dbReference type="PRINTS" id="PR00463">
    <property type="entry name" value="EP450I"/>
</dbReference>
<dbReference type="OrthoDB" id="2789670at2759"/>
<organism evidence="15 16">
    <name type="scientific">Sparassis crispa</name>
    <dbReference type="NCBI Taxonomy" id="139825"/>
    <lineage>
        <taxon>Eukaryota</taxon>
        <taxon>Fungi</taxon>
        <taxon>Dikarya</taxon>
        <taxon>Basidiomycota</taxon>
        <taxon>Agaricomycotina</taxon>
        <taxon>Agaricomycetes</taxon>
        <taxon>Polyporales</taxon>
        <taxon>Sparassidaceae</taxon>
        <taxon>Sparassis</taxon>
    </lineage>
</organism>
<evidence type="ECO:0008006" key="17">
    <source>
        <dbReference type="Google" id="ProtNLM"/>
    </source>
</evidence>
<dbReference type="Gene3D" id="1.10.630.10">
    <property type="entry name" value="Cytochrome P450"/>
    <property type="match status" value="1"/>
</dbReference>
<keyword evidence="6" id="KW-0812">Transmembrane</keyword>
<dbReference type="GO" id="GO:0016020">
    <property type="term" value="C:membrane"/>
    <property type="evidence" value="ECO:0007669"/>
    <property type="project" value="UniProtKB-SubCell"/>
</dbReference>
<evidence type="ECO:0000256" key="11">
    <source>
        <dbReference type="ARBA" id="ARBA00023033"/>
    </source>
</evidence>
<evidence type="ECO:0000256" key="1">
    <source>
        <dbReference type="ARBA" id="ARBA00001971"/>
    </source>
</evidence>
<dbReference type="Proteomes" id="UP000287166">
    <property type="component" value="Unassembled WGS sequence"/>
</dbReference>
<dbReference type="GeneID" id="38786403"/>
<dbReference type="Pfam" id="PF00067">
    <property type="entry name" value="p450"/>
    <property type="match status" value="2"/>
</dbReference>
<evidence type="ECO:0000256" key="12">
    <source>
        <dbReference type="ARBA" id="ARBA00023136"/>
    </source>
</evidence>
<evidence type="ECO:0000256" key="5">
    <source>
        <dbReference type="ARBA" id="ARBA00022617"/>
    </source>
</evidence>
<dbReference type="GO" id="GO:0020037">
    <property type="term" value="F:heme binding"/>
    <property type="evidence" value="ECO:0007669"/>
    <property type="project" value="InterPro"/>
</dbReference>
<dbReference type="InParanoid" id="A0A401H4W0"/>
<dbReference type="PANTHER" id="PTHR46300:SF5">
    <property type="entry name" value="CYTOCHROME P450"/>
    <property type="match status" value="1"/>
</dbReference>
<evidence type="ECO:0000256" key="4">
    <source>
        <dbReference type="ARBA" id="ARBA00010617"/>
    </source>
</evidence>
<evidence type="ECO:0000313" key="15">
    <source>
        <dbReference type="EMBL" id="GBE89486.1"/>
    </source>
</evidence>
<dbReference type="RefSeq" id="XP_027620399.1">
    <property type="nucleotide sequence ID" value="XM_027764598.1"/>
</dbReference>
<evidence type="ECO:0000256" key="3">
    <source>
        <dbReference type="ARBA" id="ARBA00005179"/>
    </source>
</evidence>
<evidence type="ECO:0000256" key="8">
    <source>
        <dbReference type="ARBA" id="ARBA00022989"/>
    </source>
</evidence>
<accession>A0A401H4W0</accession>
<dbReference type="InterPro" id="IPR017972">
    <property type="entry name" value="Cyt_P450_CS"/>
</dbReference>
<dbReference type="STRING" id="139825.A0A401H4W0"/>
<keyword evidence="11 14" id="KW-0503">Monooxygenase</keyword>
<dbReference type="PROSITE" id="PS00086">
    <property type="entry name" value="CYTOCHROME_P450"/>
    <property type="match status" value="1"/>
</dbReference>
<keyword evidence="16" id="KW-1185">Reference proteome</keyword>
<evidence type="ECO:0000256" key="13">
    <source>
        <dbReference type="PIRSR" id="PIRSR602401-1"/>
    </source>
</evidence>
<dbReference type="EMBL" id="BFAD01000016">
    <property type="protein sequence ID" value="GBE89486.1"/>
    <property type="molecule type" value="Genomic_DNA"/>
</dbReference>